<keyword evidence="6" id="KW-0249">Electron transport</keyword>
<evidence type="ECO:0000256" key="1">
    <source>
        <dbReference type="ARBA" id="ARBA00022485"/>
    </source>
</evidence>
<comment type="catalytic activity">
    <reaction evidence="6">
        <text>glycolate + A = glyoxylate + AH2</text>
        <dbReference type="Rhea" id="RHEA:21264"/>
        <dbReference type="ChEBI" id="CHEBI:13193"/>
        <dbReference type="ChEBI" id="CHEBI:17499"/>
        <dbReference type="ChEBI" id="CHEBI:29805"/>
        <dbReference type="ChEBI" id="CHEBI:36655"/>
        <dbReference type="EC" id="1.1.99.14"/>
    </reaction>
</comment>
<evidence type="ECO:0000256" key="3">
    <source>
        <dbReference type="ARBA" id="ARBA00022737"/>
    </source>
</evidence>
<dbReference type="InterPro" id="IPR017900">
    <property type="entry name" value="4Fe4S_Fe_S_CS"/>
</dbReference>
<keyword evidence="2 6" id="KW-0479">Metal-binding</keyword>
<comment type="caution">
    <text evidence="8">The sequence shown here is derived from an EMBL/GenBank/DDBJ whole genome shotgun (WGS) entry which is preliminary data.</text>
</comment>
<keyword evidence="4 6" id="KW-0408">Iron</keyword>
<comment type="cofactor">
    <cofactor evidence="6">
        <name>[4Fe-4S] cluster</name>
        <dbReference type="ChEBI" id="CHEBI:49883"/>
    </cofactor>
    <text evidence="6">Binds 2 [4Fe-4S] clusters.</text>
</comment>
<dbReference type="EC" id="1.1.99.14" evidence="6"/>
<evidence type="ECO:0000259" key="7">
    <source>
        <dbReference type="PROSITE" id="PS51379"/>
    </source>
</evidence>
<dbReference type="Pfam" id="PF02754">
    <property type="entry name" value="CCG"/>
    <property type="match status" value="2"/>
</dbReference>
<dbReference type="EMBL" id="JACSQT010000008">
    <property type="protein sequence ID" value="MBD7938483.1"/>
    <property type="molecule type" value="Genomic_DNA"/>
</dbReference>
<gene>
    <name evidence="8" type="ORF">H9655_15715</name>
</gene>
<dbReference type="SUPFAM" id="SSF46548">
    <property type="entry name" value="alpha-helical ferredoxin"/>
    <property type="match status" value="1"/>
</dbReference>
<evidence type="ECO:0000256" key="2">
    <source>
        <dbReference type="ARBA" id="ARBA00022723"/>
    </source>
</evidence>
<evidence type="ECO:0000313" key="9">
    <source>
        <dbReference type="Proteomes" id="UP000657931"/>
    </source>
</evidence>
<dbReference type="PROSITE" id="PS00198">
    <property type="entry name" value="4FE4S_FER_1"/>
    <property type="match status" value="1"/>
</dbReference>
<sequence>MNNQLAYEETFDCVQCGYCLPACPTYTTMGKERHSPRGRINLVQMASEGKISLKEIEDSMELCLGCRACETACPTNVQYGKILSSYKEVRMQQEGSPFFNQLAMKKGLSNKGMLNTMNHSLRFYQHSGIEKLAKVTKGIQILPENLRAFEAILPNITKPDKALRKGTLIPHKETKMKVAFFTGCIMDVFFARINDLSIKLLKHAGCEVTVIKNQTCCGALQHHEGDSETTIQLAKENIRAFEKDHYDYIVNSIGGCGAMLVEYDQLLQFDPDWSERAKVFAEKSKDISVILAELDIQFTKKVEKKITYQPSCHLTNVQKVKKSPLDLIQRIPAATYIPLPEMDMCCGSAGTYNIFHYKESMEILDEKMDYVKERVPEVIVTSNPGCHLQMCMGVKREGLEMSVEVVHIVEILAEACGL</sequence>
<dbReference type="InterPro" id="IPR004017">
    <property type="entry name" value="Cys_rich_dom"/>
</dbReference>
<dbReference type="PANTHER" id="PTHR32479">
    <property type="entry name" value="GLYCOLATE OXIDASE IRON-SULFUR SUBUNIT"/>
    <property type="match status" value="1"/>
</dbReference>
<dbReference type="InterPro" id="IPR009051">
    <property type="entry name" value="Helical_ferredxn"/>
</dbReference>
<evidence type="ECO:0000313" key="8">
    <source>
        <dbReference type="EMBL" id="MBD7938483.1"/>
    </source>
</evidence>
<keyword evidence="1 6" id="KW-0004">4Fe-4S</keyword>
<accession>A0ABR8QSM0</accession>
<dbReference type="Gene3D" id="1.10.1060.10">
    <property type="entry name" value="Alpha-helical ferredoxin"/>
    <property type="match status" value="1"/>
</dbReference>
<keyword evidence="5 6" id="KW-0411">Iron-sulfur</keyword>
<dbReference type="PANTHER" id="PTHR32479:SF17">
    <property type="entry name" value="GLYCOLATE OXIDASE IRON-SULFUR SUBUNIT"/>
    <property type="match status" value="1"/>
</dbReference>
<feature type="domain" description="4Fe-4S ferredoxin-type" evidence="7">
    <location>
        <begin position="53"/>
        <end position="77"/>
    </location>
</feature>
<feature type="domain" description="4Fe-4S ferredoxin-type" evidence="7">
    <location>
        <begin position="3"/>
        <end position="33"/>
    </location>
</feature>
<reference evidence="8 9" key="1">
    <citation type="submission" date="2020-08" db="EMBL/GenBank/DDBJ databases">
        <title>A Genomic Blueprint of the Chicken Gut Microbiome.</title>
        <authorList>
            <person name="Gilroy R."/>
            <person name="Ravi A."/>
            <person name="Getino M."/>
            <person name="Pursley I."/>
            <person name="Horton D.L."/>
            <person name="Alikhan N.-F."/>
            <person name="Baker D."/>
            <person name="Gharbi K."/>
            <person name="Hall N."/>
            <person name="Watson M."/>
            <person name="Adriaenssens E.M."/>
            <person name="Foster-Nyarko E."/>
            <person name="Jarju S."/>
            <person name="Secka A."/>
            <person name="Antonio M."/>
            <person name="Oren A."/>
            <person name="Chaudhuri R."/>
            <person name="La Ragione R.M."/>
            <person name="Hildebrand F."/>
            <person name="Pallen M.J."/>
        </authorList>
    </citation>
    <scope>NUCLEOTIDE SEQUENCE [LARGE SCALE GENOMIC DNA]</scope>
    <source>
        <strain evidence="8 9">Sa5YUA1</strain>
    </source>
</reference>
<dbReference type="InterPro" id="IPR012257">
    <property type="entry name" value="Glc_ox_4Fe-4S"/>
</dbReference>
<protein>
    <recommendedName>
        <fullName evidence="6">Glycolate oxidase iron-sulfur subunit</fullName>
        <ecNumber evidence="6">1.1.99.14</ecNumber>
    </recommendedName>
</protein>
<evidence type="ECO:0000256" key="5">
    <source>
        <dbReference type="ARBA" id="ARBA00023014"/>
    </source>
</evidence>
<keyword evidence="9" id="KW-1185">Reference proteome</keyword>
<evidence type="ECO:0000256" key="6">
    <source>
        <dbReference type="PIRNR" id="PIRNR000139"/>
    </source>
</evidence>
<proteinExistence type="predicted"/>
<keyword evidence="3" id="KW-0677">Repeat</keyword>
<comment type="catalytic activity">
    <reaction evidence="6">
        <text>(R)-lactate + A = pyruvate + AH2</text>
        <dbReference type="Rhea" id="RHEA:15089"/>
        <dbReference type="ChEBI" id="CHEBI:13193"/>
        <dbReference type="ChEBI" id="CHEBI:15361"/>
        <dbReference type="ChEBI" id="CHEBI:16004"/>
        <dbReference type="ChEBI" id="CHEBI:17499"/>
    </reaction>
</comment>
<keyword evidence="6" id="KW-0813">Transport</keyword>
<name>A0ABR8QSM0_9BACI</name>
<dbReference type="Proteomes" id="UP000657931">
    <property type="component" value="Unassembled WGS sequence"/>
</dbReference>
<organism evidence="8 9">
    <name type="scientific">Cytobacillus stercorigallinarum</name>
    <dbReference type="NCBI Taxonomy" id="2762240"/>
    <lineage>
        <taxon>Bacteria</taxon>
        <taxon>Bacillati</taxon>
        <taxon>Bacillota</taxon>
        <taxon>Bacilli</taxon>
        <taxon>Bacillales</taxon>
        <taxon>Bacillaceae</taxon>
        <taxon>Cytobacillus</taxon>
    </lineage>
</organism>
<dbReference type="PIRSF" id="PIRSF000139">
    <property type="entry name" value="Glc_ox_4Fe-4S"/>
    <property type="match status" value="1"/>
</dbReference>
<comment type="function">
    <text evidence="6">Component of a complex that catalyzes the oxidation of glycolate to glyoxylate.</text>
</comment>
<dbReference type="RefSeq" id="WP_191815737.1">
    <property type="nucleotide sequence ID" value="NZ_JACSQT010000008.1"/>
</dbReference>
<dbReference type="InterPro" id="IPR017896">
    <property type="entry name" value="4Fe4S_Fe-S-bd"/>
</dbReference>
<dbReference type="Pfam" id="PF13183">
    <property type="entry name" value="Fer4_8"/>
    <property type="match status" value="1"/>
</dbReference>
<dbReference type="PROSITE" id="PS51379">
    <property type="entry name" value="4FE4S_FER_2"/>
    <property type="match status" value="2"/>
</dbReference>
<evidence type="ECO:0000256" key="4">
    <source>
        <dbReference type="ARBA" id="ARBA00023004"/>
    </source>
</evidence>